<gene>
    <name evidence="2" type="ORF">NEUTE1DRAFT_10111</name>
</gene>
<keyword evidence="3" id="KW-1185">Reference proteome</keyword>
<evidence type="ECO:0000313" key="2">
    <source>
        <dbReference type="EMBL" id="EGO53377.1"/>
    </source>
</evidence>
<evidence type="ECO:0000256" key="1">
    <source>
        <dbReference type="SAM" id="MobiDB-lite"/>
    </source>
</evidence>
<dbReference type="OrthoDB" id="5152741at2759"/>
<feature type="non-terminal residue" evidence="2">
    <location>
        <position position="1"/>
    </location>
</feature>
<name>F8N370_NEUT8</name>
<organism evidence="2 3">
    <name type="scientific">Neurospora tetrasperma (strain FGSC 2508 / ATCC MYA-4615 / P0657)</name>
    <dbReference type="NCBI Taxonomy" id="510951"/>
    <lineage>
        <taxon>Eukaryota</taxon>
        <taxon>Fungi</taxon>
        <taxon>Dikarya</taxon>
        <taxon>Ascomycota</taxon>
        <taxon>Pezizomycotina</taxon>
        <taxon>Sordariomycetes</taxon>
        <taxon>Sordariomycetidae</taxon>
        <taxon>Sordariales</taxon>
        <taxon>Sordariaceae</taxon>
        <taxon>Neurospora</taxon>
    </lineage>
</organism>
<protein>
    <recommendedName>
        <fullName evidence="4">Reverse transcriptase RNase H-like domain-containing protein</fullName>
    </recommendedName>
</protein>
<dbReference type="VEuPathDB" id="FungiDB:NEUTE1DRAFT_10111"/>
<sequence>AEFFSRFNFRITYKKGPENIRPDTLSRKLKNKPRDKDNKRLLTKKKPLIDPEYFN</sequence>
<accession>F8N370</accession>
<dbReference type="AlphaFoldDB" id="F8N370"/>
<feature type="non-terminal residue" evidence="2">
    <location>
        <position position="55"/>
    </location>
</feature>
<dbReference type="KEGG" id="nte:NEUTE1DRAFT10111"/>
<evidence type="ECO:0000313" key="3">
    <source>
        <dbReference type="Proteomes" id="UP000008065"/>
    </source>
</evidence>
<evidence type="ECO:0008006" key="4">
    <source>
        <dbReference type="Google" id="ProtNLM"/>
    </source>
</evidence>
<dbReference type="HOGENOM" id="CLU_3129822_0_0_1"/>
<feature type="region of interest" description="Disordered" evidence="1">
    <location>
        <begin position="20"/>
        <end position="55"/>
    </location>
</feature>
<feature type="compositionally biased region" description="Basic and acidic residues" evidence="1">
    <location>
        <begin position="20"/>
        <end position="40"/>
    </location>
</feature>
<dbReference type="RefSeq" id="XP_009854898.1">
    <property type="nucleotide sequence ID" value="XM_009856596.1"/>
</dbReference>
<reference evidence="3" key="1">
    <citation type="journal article" date="2011" name="Genetics">
        <title>Massive changes in genome architecture accompany the transition to self-fertility in the filamentous fungus Neurospora tetrasperma.</title>
        <authorList>
            <person name="Ellison C.E."/>
            <person name="Stajich J.E."/>
            <person name="Jacobson D.J."/>
            <person name="Natvig D.O."/>
            <person name="Lapidus A."/>
            <person name="Foster B."/>
            <person name="Aerts A."/>
            <person name="Riley R."/>
            <person name="Lindquist E.A."/>
            <person name="Grigoriev I.V."/>
            <person name="Taylor J.W."/>
        </authorList>
    </citation>
    <scope>NUCLEOTIDE SEQUENCE [LARGE SCALE GENOMIC DNA]</scope>
    <source>
        <strain evidence="3">FGSC 2508 / P0657</strain>
    </source>
</reference>
<proteinExistence type="predicted"/>
<dbReference type="GeneID" id="20821726"/>
<dbReference type="EMBL" id="GL891382">
    <property type="protein sequence ID" value="EGO53377.1"/>
    <property type="molecule type" value="Genomic_DNA"/>
</dbReference>
<dbReference type="Proteomes" id="UP000008065">
    <property type="component" value="Unassembled WGS sequence"/>
</dbReference>